<protein>
    <submittedName>
        <fullName evidence="1">Uncharacterized protein</fullName>
    </submittedName>
</protein>
<sequence length="524" mass="57889">MGDTHNTHVTPKIYASPLLWLPCELLVHTASYISPDDLFRLRLTCRRVENFLFASFSEEFFSNRRFMVTECLRCLLNISRHAHLSKCLSKLTIGLDRLLSSDALQGAGLRDGHRNRPHVKRGVEPHKLEEFAGEQNWLVSSGQVQLLLGEALDKLPNVVEISLQDASEIRKSSRPGSRELLVSYGTAAAYRQTGIDLLGDEARLHSQDRFADVVFSAALLAAARTGKQLRAVTVNMQKQNMGLSSSAFLLPKSYVESFRPALQALHSLDLSVSFTHSAVGSLVNGSLGFLHWQHHHLFSLLEHTPNLVILRVRSKGQSFLEDGIIGWLACLADLSSGKQVLGSRLHGPLHANPNDITPTQRLGALRELGLGNMTAPTASISKALLNLAGSLRHMHLDVVVVSVARDDDELDNNPRSPNAWTSIFREMSESLNLEEFRVCSLGHQTPSCSSNGNRHQVAFLKSRLGAQSGPHNGLLNVWSYAGDVLAVKNFLLEAAEKTVIICTSCKERNIGYRSFEDMIEEQGE</sequence>
<organism evidence="1 2">
    <name type="scientific">Hypoxylon rubiginosum</name>
    <dbReference type="NCBI Taxonomy" id="110542"/>
    <lineage>
        <taxon>Eukaryota</taxon>
        <taxon>Fungi</taxon>
        <taxon>Dikarya</taxon>
        <taxon>Ascomycota</taxon>
        <taxon>Pezizomycotina</taxon>
        <taxon>Sordariomycetes</taxon>
        <taxon>Xylariomycetidae</taxon>
        <taxon>Xylariales</taxon>
        <taxon>Hypoxylaceae</taxon>
        <taxon>Hypoxylon</taxon>
    </lineage>
</organism>
<name>A0ACB9YSP7_9PEZI</name>
<dbReference type="EMBL" id="MU393526">
    <property type="protein sequence ID" value="KAI4862417.1"/>
    <property type="molecule type" value="Genomic_DNA"/>
</dbReference>
<accession>A0ACB9YSP7</accession>
<keyword evidence="2" id="KW-1185">Reference proteome</keyword>
<reference evidence="1 2" key="1">
    <citation type="journal article" date="2022" name="New Phytol.">
        <title>Ecological generalism drives hyperdiversity of secondary metabolite gene clusters in xylarialean endophytes.</title>
        <authorList>
            <person name="Franco M.E.E."/>
            <person name="Wisecaver J.H."/>
            <person name="Arnold A.E."/>
            <person name="Ju Y.M."/>
            <person name="Slot J.C."/>
            <person name="Ahrendt S."/>
            <person name="Moore L.P."/>
            <person name="Eastman K.E."/>
            <person name="Scott K."/>
            <person name="Konkel Z."/>
            <person name="Mondo S.J."/>
            <person name="Kuo A."/>
            <person name="Hayes R.D."/>
            <person name="Haridas S."/>
            <person name="Andreopoulos B."/>
            <person name="Riley R."/>
            <person name="LaButti K."/>
            <person name="Pangilinan J."/>
            <person name="Lipzen A."/>
            <person name="Amirebrahimi M."/>
            <person name="Yan J."/>
            <person name="Adam C."/>
            <person name="Keymanesh K."/>
            <person name="Ng V."/>
            <person name="Louie K."/>
            <person name="Northen T."/>
            <person name="Drula E."/>
            <person name="Henrissat B."/>
            <person name="Hsieh H.M."/>
            <person name="Youens-Clark K."/>
            <person name="Lutzoni F."/>
            <person name="Miadlikowska J."/>
            <person name="Eastwood D.C."/>
            <person name="Hamelin R.C."/>
            <person name="Grigoriev I.V."/>
            <person name="U'Ren J.M."/>
        </authorList>
    </citation>
    <scope>NUCLEOTIDE SEQUENCE [LARGE SCALE GENOMIC DNA]</scope>
    <source>
        <strain evidence="1 2">CBS 119005</strain>
    </source>
</reference>
<comment type="caution">
    <text evidence="1">The sequence shown here is derived from an EMBL/GenBank/DDBJ whole genome shotgun (WGS) entry which is preliminary data.</text>
</comment>
<evidence type="ECO:0000313" key="2">
    <source>
        <dbReference type="Proteomes" id="UP001497700"/>
    </source>
</evidence>
<evidence type="ECO:0000313" key="1">
    <source>
        <dbReference type="EMBL" id="KAI4862417.1"/>
    </source>
</evidence>
<dbReference type="Proteomes" id="UP001497700">
    <property type="component" value="Unassembled WGS sequence"/>
</dbReference>
<proteinExistence type="predicted"/>
<gene>
    <name evidence="1" type="ORF">F4820DRAFT_460224</name>
</gene>